<dbReference type="PROSITE" id="PS51295">
    <property type="entry name" value="CRM"/>
    <property type="match status" value="1"/>
</dbReference>
<proteinExistence type="predicted"/>
<dbReference type="eggNOG" id="KOG1990">
    <property type="taxonomic scope" value="Eukaryota"/>
</dbReference>
<feature type="coiled-coil region" evidence="11">
    <location>
        <begin position="285"/>
        <end position="319"/>
    </location>
</feature>
<dbReference type="STRING" id="29760.F6HSR3"/>
<dbReference type="GO" id="GO:0003729">
    <property type="term" value="F:mRNA binding"/>
    <property type="evidence" value="ECO:0007669"/>
    <property type="project" value="InterPro"/>
</dbReference>
<keyword evidence="9" id="KW-0687">Ribonucleoprotein</keyword>
<dbReference type="Proteomes" id="UP000009183">
    <property type="component" value="Chromosome 14"/>
</dbReference>
<dbReference type="InterPro" id="IPR045278">
    <property type="entry name" value="CRS1/CFM2/CFM3"/>
</dbReference>
<evidence type="ECO:0000256" key="6">
    <source>
        <dbReference type="ARBA" id="ARBA00022884"/>
    </source>
</evidence>
<dbReference type="Gene3D" id="3.30.110.60">
    <property type="entry name" value="YhbY-like"/>
    <property type="match status" value="1"/>
</dbReference>
<keyword evidence="6 10" id="KW-0694">RNA-binding</keyword>
<evidence type="ECO:0000256" key="10">
    <source>
        <dbReference type="PROSITE-ProRule" id="PRU00626"/>
    </source>
</evidence>
<evidence type="ECO:0000313" key="13">
    <source>
        <dbReference type="EMBL" id="CCB57704.1"/>
    </source>
</evidence>
<reference evidence="14" key="1">
    <citation type="journal article" date="2007" name="Nature">
        <title>The grapevine genome sequence suggests ancestral hexaploidization in major angiosperm phyla.</title>
        <authorList>
            <consortium name="The French-Italian Public Consortium for Grapevine Genome Characterization."/>
            <person name="Jaillon O."/>
            <person name="Aury J.-M."/>
            <person name="Noel B."/>
            <person name="Policriti A."/>
            <person name="Clepet C."/>
            <person name="Casagrande A."/>
            <person name="Choisne N."/>
            <person name="Aubourg S."/>
            <person name="Vitulo N."/>
            <person name="Jubin C."/>
            <person name="Vezzi A."/>
            <person name="Legeai F."/>
            <person name="Hugueney P."/>
            <person name="Dasilva C."/>
            <person name="Horner D."/>
            <person name="Mica E."/>
            <person name="Jublot D."/>
            <person name="Poulain J."/>
            <person name="Bruyere C."/>
            <person name="Billault A."/>
            <person name="Segurens B."/>
            <person name="Gouyvenoux M."/>
            <person name="Ugarte E."/>
            <person name="Cattonaro F."/>
            <person name="Anthouard V."/>
            <person name="Vico V."/>
            <person name="Del Fabbro C."/>
            <person name="Alaux M."/>
            <person name="Di Gaspero G."/>
            <person name="Dumas V."/>
            <person name="Felice N."/>
            <person name="Paillard S."/>
            <person name="Juman I."/>
            <person name="Moroldo M."/>
            <person name="Scalabrin S."/>
            <person name="Canaguier A."/>
            <person name="Le Clainche I."/>
            <person name="Malacrida G."/>
            <person name="Durand E."/>
            <person name="Pesole G."/>
            <person name="Laucou V."/>
            <person name="Chatelet P."/>
            <person name="Merdinoglu D."/>
            <person name="Delledonne M."/>
            <person name="Pezzotti M."/>
            <person name="Lecharny A."/>
            <person name="Scarpelli C."/>
            <person name="Artiguenave F."/>
            <person name="Pe M.E."/>
            <person name="Valle G."/>
            <person name="Morgante M."/>
            <person name="Caboche M."/>
            <person name="Adam-Blondon A.-F."/>
            <person name="Weissenbach J."/>
            <person name="Quetier F."/>
            <person name="Wincker P."/>
        </authorList>
    </citation>
    <scope>NUCLEOTIDE SEQUENCE [LARGE SCALE GENOMIC DNA]</scope>
    <source>
        <strain evidence="14">cv. Pinot noir / PN40024</strain>
    </source>
</reference>
<dbReference type="GO" id="GO:0000373">
    <property type="term" value="P:Group II intron splicing"/>
    <property type="evidence" value="ECO:0007669"/>
    <property type="project" value="UniProtKB-ARBA"/>
</dbReference>
<evidence type="ECO:0000256" key="4">
    <source>
        <dbReference type="ARBA" id="ARBA00022664"/>
    </source>
</evidence>
<evidence type="ECO:0000256" key="8">
    <source>
        <dbReference type="ARBA" id="ARBA00023187"/>
    </source>
</evidence>
<keyword evidence="8" id="KW-0508">mRNA splicing</keyword>
<evidence type="ECO:0000256" key="1">
    <source>
        <dbReference type="ARBA" id="ARBA00004229"/>
    </source>
</evidence>
<sequence length="401" mass="46184">MNLPWSNSTCLCAGIWIERGRFLRSRPEAWLFGVRKTLLLFIGDPIISQLQNIFKRCDSSPTGIFMEEMVDSQPVNGSLYEREADRLLDGLGPRFIDWWRPKPLPVDADLLPEVLPGFRPPFRLSPPQTRSKLTDDELTYLRKLAYALPTHFVLGRNRKLQGLAAAILKLWEKSLIVKIAIKWGIPNTKNEQMANELKCLTGGVLLLRNKFFIILYRGKDFLPCRVANLIVEREMEFKGCQIREEDARLKAIETSFVTDKPLANTSTTGTLSEFQNIETEFRGLKDGNTEIEVELEAEKERLEKELKKQERNLFILKRKIERSAKVLAKLNSAWRPADHDADKEMITEEERECFRKIGQKMDSSLLLGKEKVHFPNRSVSLLQTFVLDIQTFEVTGLADFK</sequence>
<dbReference type="GO" id="GO:1990904">
    <property type="term" value="C:ribonucleoprotein complex"/>
    <property type="evidence" value="ECO:0007669"/>
    <property type="project" value="UniProtKB-KW"/>
</dbReference>
<dbReference type="PANTHER" id="PTHR31846">
    <property type="entry name" value="CRS1 / YHBY (CRM) DOMAIN-CONTAINING PROTEIN"/>
    <property type="match status" value="1"/>
</dbReference>
<dbReference type="GO" id="GO:0006397">
    <property type="term" value="P:mRNA processing"/>
    <property type="evidence" value="ECO:0007669"/>
    <property type="project" value="UniProtKB-KW"/>
</dbReference>
<dbReference type="InterPro" id="IPR001890">
    <property type="entry name" value="RNA-binding_CRM"/>
</dbReference>
<dbReference type="InterPro" id="IPR035920">
    <property type="entry name" value="YhbY-like_sf"/>
</dbReference>
<evidence type="ECO:0000256" key="2">
    <source>
        <dbReference type="ARBA" id="ARBA00022528"/>
    </source>
</evidence>
<dbReference type="FunFam" id="3.30.110.60:FF:000002">
    <property type="entry name" value="CRS2-associated factor 1, chloroplastic"/>
    <property type="match status" value="1"/>
</dbReference>
<evidence type="ECO:0000256" key="7">
    <source>
        <dbReference type="ARBA" id="ARBA00022946"/>
    </source>
</evidence>
<dbReference type="Pfam" id="PF01985">
    <property type="entry name" value="CRS1_YhbY"/>
    <property type="match status" value="1"/>
</dbReference>
<keyword evidence="4" id="KW-0507">mRNA processing</keyword>
<gene>
    <name evidence="13" type="ordered locus">VIT_14s0006g02680</name>
</gene>
<evidence type="ECO:0000256" key="11">
    <source>
        <dbReference type="SAM" id="Coils"/>
    </source>
</evidence>
<dbReference type="PANTHER" id="PTHR31846:SF10">
    <property type="entry name" value="CHLOROPLASTIC GROUP IIA INTRON SPLICING FACILITATOR CRS1, CHLOROPLASTIC"/>
    <property type="match status" value="1"/>
</dbReference>
<keyword evidence="3" id="KW-0934">Plastid</keyword>
<keyword evidence="14" id="KW-1185">Reference proteome</keyword>
<keyword evidence="11" id="KW-0175">Coiled coil</keyword>
<dbReference type="HOGENOM" id="CLU_687757_0_0_1"/>
<dbReference type="InParanoid" id="F6HSR3"/>
<accession>F6HSR3</accession>
<evidence type="ECO:0000256" key="9">
    <source>
        <dbReference type="ARBA" id="ARBA00023274"/>
    </source>
</evidence>
<dbReference type="GO" id="GO:0009507">
    <property type="term" value="C:chloroplast"/>
    <property type="evidence" value="ECO:0007669"/>
    <property type="project" value="UniProtKB-SubCell"/>
</dbReference>
<evidence type="ECO:0000259" key="12">
    <source>
        <dbReference type="PROSITE" id="PS51295"/>
    </source>
</evidence>
<keyword evidence="5" id="KW-0677">Repeat</keyword>
<keyword evidence="2" id="KW-0150">Chloroplast</keyword>
<organism evidence="13 14">
    <name type="scientific">Vitis vinifera</name>
    <name type="common">Grape</name>
    <dbReference type="NCBI Taxonomy" id="29760"/>
    <lineage>
        <taxon>Eukaryota</taxon>
        <taxon>Viridiplantae</taxon>
        <taxon>Streptophyta</taxon>
        <taxon>Embryophyta</taxon>
        <taxon>Tracheophyta</taxon>
        <taxon>Spermatophyta</taxon>
        <taxon>Magnoliopsida</taxon>
        <taxon>eudicotyledons</taxon>
        <taxon>Gunneridae</taxon>
        <taxon>Pentapetalae</taxon>
        <taxon>rosids</taxon>
        <taxon>Vitales</taxon>
        <taxon>Vitaceae</taxon>
        <taxon>Viteae</taxon>
        <taxon>Vitis</taxon>
    </lineage>
</organism>
<dbReference type="AlphaFoldDB" id="F6HSR3"/>
<evidence type="ECO:0000256" key="5">
    <source>
        <dbReference type="ARBA" id="ARBA00022737"/>
    </source>
</evidence>
<name>F6HSR3_VITVI</name>
<dbReference type="SMART" id="SM01103">
    <property type="entry name" value="CRS1_YhbY"/>
    <property type="match status" value="1"/>
</dbReference>
<feature type="domain" description="CRM" evidence="12">
    <location>
        <begin position="131"/>
        <end position="228"/>
    </location>
</feature>
<dbReference type="SUPFAM" id="SSF75471">
    <property type="entry name" value="YhbY-like"/>
    <property type="match status" value="1"/>
</dbReference>
<protein>
    <recommendedName>
        <fullName evidence="12">CRM domain-containing protein</fullName>
    </recommendedName>
</protein>
<evidence type="ECO:0000256" key="3">
    <source>
        <dbReference type="ARBA" id="ARBA00022640"/>
    </source>
</evidence>
<dbReference type="EMBL" id="FN596245">
    <property type="protein sequence ID" value="CCB57704.1"/>
    <property type="molecule type" value="Genomic_DNA"/>
</dbReference>
<evidence type="ECO:0000313" key="14">
    <source>
        <dbReference type="Proteomes" id="UP000009183"/>
    </source>
</evidence>
<keyword evidence="7" id="KW-0809">Transit peptide</keyword>
<dbReference type="PaxDb" id="29760-VIT_14s0006g02680.t01"/>
<comment type="subcellular location">
    <subcellularLocation>
        <location evidence="1">Plastid</location>
        <location evidence="1">Chloroplast</location>
    </subcellularLocation>
</comment>